<sequence length="124" mass="13764">MDCSLSPETDFPPPKPTAEGTFTPLLSLTSKDFNEEPLDFSSSPETPSSQNSFCCVLQSSLASGESFVFCFVCCVFQLCFCCCLHAAIFSVGRLARGCFDSTVSKFVIEVFPYVLLWLSFEVWY</sequence>
<keyword evidence="2" id="KW-0812">Transmembrane</keyword>
<gene>
    <name evidence="3" type="ORF">V6N12_019484</name>
</gene>
<evidence type="ECO:0000256" key="1">
    <source>
        <dbReference type="SAM" id="MobiDB-lite"/>
    </source>
</evidence>
<dbReference type="Proteomes" id="UP001472677">
    <property type="component" value="Unassembled WGS sequence"/>
</dbReference>
<dbReference type="EMBL" id="JBBPBM010000103">
    <property type="protein sequence ID" value="KAK8508305.1"/>
    <property type="molecule type" value="Genomic_DNA"/>
</dbReference>
<feature type="transmembrane region" description="Helical" evidence="2">
    <location>
        <begin position="66"/>
        <end position="91"/>
    </location>
</feature>
<keyword evidence="2" id="KW-1133">Transmembrane helix</keyword>
<evidence type="ECO:0000256" key="2">
    <source>
        <dbReference type="SAM" id="Phobius"/>
    </source>
</evidence>
<protein>
    <submittedName>
        <fullName evidence="3">Uncharacterized protein</fullName>
    </submittedName>
</protein>
<accession>A0ABR2BMC8</accession>
<keyword evidence="4" id="KW-1185">Reference proteome</keyword>
<reference evidence="3 4" key="1">
    <citation type="journal article" date="2024" name="G3 (Bethesda)">
        <title>Genome assembly of Hibiscus sabdariffa L. provides insights into metabolisms of medicinal natural products.</title>
        <authorList>
            <person name="Kim T."/>
        </authorList>
    </citation>
    <scope>NUCLEOTIDE SEQUENCE [LARGE SCALE GENOMIC DNA]</scope>
    <source>
        <strain evidence="3">TK-2024</strain>
        <tissue evidence="3">Old leaves</tissue>
    </source>
</reference>
<keyword evidence="2" id="KW-0472">Membrane</keyword>
<name>A0ABR2BMC8_9ROSI</name>
<feature type="region of interest" description="Disordered" evidence="1">
    <location>
        <begin position="1"/>
        <end position="23"/>
    </location>
</feature>
<evidence type="ECO:0000313" key="3">
    <source>
        <dbReference type="EMBL" id="KAK8508305.1"/>
    </source>
</evidence>
<comment type="caution">
    <text evidence="3">The sequence shown here is derived from an EMBL/GenBank/DDBJ whole genome shotgun (WGS) entry which is preliminary data.</text>
</comment>
<evidence type="ECO:0000313" key="4">
    <source>
        <dbReference type="Proteomes" id="UP001472677"/>
    </source>
</evidence>
<proteinExistence type="predicted"/>
<organism evidence="3 4">
    <name type="scientific">Hibiscus sabdariffa</name>
    <name type="common">roselle</name>
    <dbReference type="NCBI Taxonomy" id="183260"/>
    <lineage>
        <taxon>Eukaryota</taxon>
        <taxon>Viridiplantae</taxon>
        <taxon>Streptophyta</taxon>
        <taxon>Embryophyta</taxon>
        <taxon>Tracheophyta</taxon>
        <taxon>Spermatophyta</taxon>
        <taxon>Magnoliopsida</taxon>
        <taxon>eudicotyledons</taxon>
        <taxon>Gunneridae</taxon>
        <taxon>Pentapetalae</taxon>
        <taxon>rosids</taxon>
        <taxon>malvids</taxon>
        <taxon>Malvales</taxon>
        <taxon>Malvaceae</taxon>
        <taxon>Malvoideae</taxon>
        <taxon>Hibiscus</taxon>
    </lineage>
</organism>